<evidence type="ECO:0000256" key="9">
    <source>
        <dbReference type="SAM" id="MobiDB-lite"/>
    </source>
</evidence>
<name>A0A1D6DT79_MAIZE</name>
<feature type="repeat" description="WD" evidence="8">
    <location>
        <begin position="99"/>
        <end position="140"/>
    </location>
</feature>
<evidence type="ECO:0000256" key="4">
    <source>
        <dbReference type="ARBA" id="ARBA00022701"/>
    </source>
</evidence>
<dbReference type="PROSITE" id="PS50082">
    <property type="entry name" value="WD_REPEATS_2"/>
    <property type="match status" value="5"/>
</dbReference>
<feature type="region of interest" description="Disordered" evidence="9">
    <location>
        <begin position="693"/>
        <end position="742"/>
    </location>
</feature>
<feature type="compositionally biased region" description="Basic and acidic residues" evidence="9">
    <location>
        <begin position="506"/>
        <end position="518"/>
    </location>
</feature>
<feature type="compositionally biased region" description="Basic and acidic residues" evidence="9">
    <location>
        <begin position="706"/>
        <end position="717"/>
    </location>
</feature>
<dbReference type="ExpressionAtlas" id="A0A1D6DT79">
    <property type="expression patterns" value="baseline and differential"/>
</dbReference>
<dbReference type="EMBL" id="CM007648">
    <property type="protein sequence ID" value="ONM12102.1"/>
    <property type="molecule type" value="Genomic_DNA"/>
</dbReference>
<dbReference type="GO" id="GO:0051013">
    <property type="term" value="P:microtubule severing"/>
    <property type="evidence" value="ECO:0007669"/>
    <property type="project" value="UniProtKB-UniRule"/>
</dbReference>
<sequence>MTTNTKRAYKLQEFVAHSSNVNCLKIGRKTSRVLVTGGEDHKVNLWAIGKPNSILSLSGHTSAVESVGFDSTEVFVAAGAASGTIKLWDLEEAKIVRTLTGHRSNCMSVDFHPFGEFFASGSLDTNLKIWDIRRKNCIHTYKGHTRGVNTIRFTPDGRWVVSGGEDNIVKLWDLTAGKLLHEFKCHEGQIQCIDFHPHEFLLATGSADKTVKFWDLETFELIGSTGPETTGVRSMTFNPDGRSLLCGLHESLKVFSWEPIRCHDTVDVGWSRLADLNVHEGKLLGCSFNQSCVGIWVVDLTRLEPYTMGTSTKVNGHSELKTVSSGTLPLQNDSGSRANIGRSSVLQNTENNLKTTSGRLSASQNSDSAPKETNSAPSSGLIPSTPHRAGVGSHNRSVGNSAFQSGGTTLKRSSLRNNSASNVHNFSKADVVPVIVPRTSSGGELATDSRSDAADVAPVLPKVTRRVEPATDSRKESNDVELVVPRASSRMEIADLAPISSSKSGRRLESAPDSKEESADTAPVVVSNPRANVRMEIVSDSAPALSKSNRKLDSGTNSKKESADAVIVPRTNSRMEMISDSRREPSAGRISPFRIQSRYAEPRKLAHARTDSNKVDSRSKITETEDFNCQIFLPRRNSVFQTISSEEPREDVKCGPVDRVGFSNSSEPNASVRNENYVPRMRKPGDNCYIEVSRAGRARSSVSNWEGRDQPPSHEEPTTSSSTLAPTGHPYSSRGSNQASEAPIIASDEDVLSLIMERHDLFLSSTKSRLMKLQIIHQMWERNDIRGVLSAMDRMGDHAVCADMASVLMEKSETITLDLCTSILPVVTDLLESKIDRHLVVALELLVKLVRTFGPMIHSTVSSGPCVGVDLEAEQRRKGAVANAAQELALVFQEIMS</sequence>
<evidence type="ECO:0000256" key="1">
    <source>
        <dbReference type="ARBA" id="ARBA00004245"/>
    </source>
</evidence>
<dbReference type="InterPro" id="IPR015943">
    <property type="entry name" value="WD40/YVTN_repeat-like_dom_sf"/>
</dbReference>
<dbReference type="GO" id="GO:0005874">
    <property type="term" value="C:microtubule"/>
    <property type="evidence" value="ECO:0007669"/>
    <property type="project" value="UniProtKB-KW"/>
</dbReference>
<dbReference type="AlphaFoldDB" id="A0A1D6DT79"/>
<feature type="repeat" description="WD" evidence="8">
    <location>
        <begin position="57"/>
        <end position="98"/>
    </location>
</feature>
<dbReference type="InterPro" id="IPR019775">
    <property type="entry name" value="WD40_repeat_CS"/>
</dbReference>
<feature type="compositionally biased region" description="Polar residues" evidence="9">
    <location>
        <begin position="662"/>
        <end position="674"/>
    </location>
</feature>
<proteinExistence type="inferred from homology"/>
<feature type="region of interest" description="Disordered" evidence="9">
    <location>
        <begin position="579"/>
        <end position="619"/>
    </location>
</feature>
<comment type="similarity">
    <text evidence="7">Belongs to the WD repeat KATNB1 family.</text>
</comment>
<feature type="domain" description="Katanin p80 subunit C-terminal" evidence="10">
    <location>
        <begin position="758"/>
        <end position="879"/>
    </location>
</feature>
<dbReference type="PANTHER" id="PTHR19845:SF0">
    <property type="entry name" value="KATANIN P80 WD40 REPEAT-CONTAINING SUBUNIT B1"/>
    <property type="match status" value="1"/>
</dbReference>
<evidence type="ECO:0000256" key="6">
    <source>
        <dbReference type="ARBA" id="ARBA00023212"/>
    </source>
</evidence>
<evidence type="ECO:0000256" key="8">
    <source>
        <dbReference type="PROSITE-ProRule" id="PRU00221"/>
    </source>
</evidence>
<feature type="region of interest" description="Disordered" evidence="9">
    <location>
        <begin position="538"/>
        <end position="563"/>
    </location>
</feature>
<evidence type="ECO:0000313" key="11">
    <source>
        <dbReference type="EMBL" id="ONM12092.1"/>
    </source>
</evidence>
<evidence type="ECO:0000259" key="10">
    <source>
        <dbReference type="Pfam" id="PF13925"/>
    </source>
</evidence>
<dbReference type="EMBL" id="CM007648">
    <property type="protein sequence ID" value="ONM12092.1"/>
    <property type="molecule type" value="Genomic_DNA"/>
</dbReference>
<dbReference type="PRINTS" id="PR00320">
    <property type="entry name" value="GPROTEINBRPT"/>
</dbReference>
<feature type="region of interest" description="Disordered" evidence="9">
    <location>
        <begin position="308"/>
        <end position="416"/>
    </location>
</feature>
<dbReference type="GO" id="GO:0008352">
    <property type="term" value="C:katanin complex"/>
    <property type="evidence" value="ECO:0007669"/>
    <property type="project" value="InterPro"/>
</dbReference>
<dbReference type="InterPro" id="IPR020472">
    <property type="entry name" value="WD40_PAC1"/>
</dbReference>
<feature type="compositionally biased region" description="Basic and acidic residues" evidence="9">
    <location>
        <begin position="550"/>
        <end position="563"/>
    </location>
</feature>
<feature type="compositionally biased region" description="Polar residues" evidence="9">
    <location>
        <begin position="308"/>
        <end position="382"/>
    </location>
</feature>
<comment type="subcellular location">
    <subcellularLocation>
        <location evidence="1 7">Cytoplasm</location>
        <location evidence="1 7">Cytoskeleton</location>
    </subcellularLocation>
</comment>
<dbReference type="SUPFAM" id="SSF50978">
    <property type="entry name" value="WD40 repeat-like"/>
    <property type="match status" value="1"/>
</dbReference>
<dbReference type="PANTHER" id="PTHR19845">
    <property type="entry name" value="KATANIN P80 SUBUNIT"/>
    <property type="match status" value="1"/>
</dbReference>
<feature type="repeat" description="WD" evidence="8">
    <location>
        <begin position="141"/>
        <end position="182"/>
    </location>
</feature>
<dbReference type="GO" id="GO:0005737">
    <property type="term" value="C:cytoplasm"/>
    <property type="evidence" value="ECO:0007669"/>
    <property type="project" value="UniProtKB-UniRule"/>
</dbReference>
<dbReference type="Gene3D" id="2.130.10.10">
    <property type="entry name" value="YVTN repeat-like/Quinoprotein amine dehydrogenase"/>
    <property type="match status" value="2"/>
</dbReference>
<organism evidence="11">
    <name type="scientific">Zea mays</name>
    <name type="common">Maize</name>
    <dbReference type="NCBI Taxonomy" id="4577"/>
    <lineage>
        <taxon>Eukaryota</taxon>
        <taxon>Viridiplantae</taxon>
        <taxon>Streptophyta</taxon>
        <taxon>Embryophyta</taxon>
        <taxon>Tracheophyta</taxon>
        <taxon>Spermatophyta</taxon>
        <taxon>Magnoliopsida</taxon>
        <taxon>Liliopsida</taxon>
        <taxon>Poales</taxon>
        <taxon>Poaceae</taxon>
        <taxon>PACMAD clade</taxon>
        <taxon>Panicoideae</taxon>
        <taxon>Andropogonodae</taxon>
        <taxon>Andropogoneae</taxon>
        <taxon>Tripsacinae</taxon>
        <taxon>Zea</taxon>
    </lineage>
</organism>
<evidence type="ECO:0000256" key="7">
    <source>
        <dbReference type="HAMAP-Rule" id="MF_03022"/>
    </source>
</evidence>
<reference evidence="11" key="1">
    <citation type="submission" date="2015-12" db="EMBL/GenBank/DDBJ databases">
        <title>Update maize B73 reference genome by single molecule sequencing technologies.</title>
        <authorList>
            <consortium name="Maize Genome Sequencing Project"/>
            <person name="Ware D."/>
        </authorList>
    </citation>
    <scope>NUCLEOTIDE SEQUENCE [LARGE SCALE GENOMIC DNA]</scope>
    <source>
        <tissue evidence="11">Seedling</tissue>
    </source>
</reference>
<dbReference type="FunFam" id="2.130.10.10:FF:000192">
    <property type="entry name" value="Katanin p80 WD40 repeat-containing subunit B1 homolog"/>
    <property type="match status" value="1"/>
</dbReference>
<dbReference type="PROSITE" id="PS00678">
    <property type="entry name" value="WD_REPEATS_1"/>
    <property type="match status" value="2"/>
</dbReference>
<keyword evidence="3 8" id="KW-0853">WD repeat</keyword>
<dbReference type="InterPro" id="IPR036322">
    <property type="entry name" value="WD40_repeat_dom_sf"/>
</dbReference>
<dbReference type="PROSITE" id="PS50294">
    <property type="entry name" value="WD_REPEATS_REGION"/>
    <property type="match status" value="5"/>
</dbReference>
<dbReference type="GO" id="GO:0008017">
    <property type="term" value="F:microtubule binding"/>
    <property type="evidence" value="ECO:0007669"/>
    <property type="project" value="UniProtKB-UniRule"/>
</dbReference>
<accession>A0A1D6DT79</accession>
<feature type="region of interest" description="Disordered" evidence="9">
    <location>
        <begin position="496"/>
        <end position="523"/>
    </location>
</feature>
<keyword evidence="5" id="KW-0677">Repeat</keyword>
<dbReference type="InterPro" id="IPR026962">
    <property type="entry name" value="KTNB1"/>
</dbReference>
<protein>
    <recommendedName>
        <fullName evidence="7">Katanin p80 WD40 repeat-containing subunit B1 homolog</fullName>
    </recommendedName>
</protein>
<dbReference type="CDD" id="cd00200">
    <property type="entry name" value="WD40"/>
    <property type="match status" value="1"/>
</dbReference>
<dbReference type="InterPro" id="IPR001680">
    <property type="entry name" value="WD40_rpt"/>
</dbReference>
<dbReference type="Pfam" id="PF13925">
    <property type="entry name" value="Katanin_con80"/>
    <property type="match status" value="1"/>
</dbReference>
<dbReference type="EMBL" id="CM007648">
    <property type="protein sequence ID" value="ONM12101.1"/>
    <property type="molecule type" value="Genomic_DNA"/>
</dbReference>
<evidence type="ECO:0000256" key="3">
    <source>
        <dbReference type="ARBA" id="ARBA00022574"/>
    </source>
</evidence>
<dbReference type="SMART" id="SM00320">
    <property type="entry name" value="WD40"/>
    <property type="match status" value="6"/>
</dbReference>
<dbReference type="FunFam" id="2.130.10.10:FF:000553">
    <property type="entry name" value="Katanin p80 WD40 repeat-containing subunit B1 homolog"/>
    <property type="match status" value="1"/>
</dbReference>
<keyword evidence="4 7" id="KW-0493">Microtubule</keyword>
<dbReference type="InterPro" id="IPR028021">
    <property type="entry name" value="Katanin_C-terminal"/>
</dbReference>
<keyword evidence="6 7" id="KW-0206">Cytoskeleton</keyword>
<dbReference type="Pfam" id="PF00400">
    <property type="entry name" value="WD40"/>
    <property type="match status" value="5"/>
</dbReference>
<evidence type="ECO:0000256" key="5">
    <source>
        <dbReference type="ARBA" id="ARBA00022737"/>
    </source>
</evidence>
<dbReference type="HAMAP" id="MF_03022">
    <property type="entry name" value="Katanin_p80_B1"/>
    <property type="match status" value="1"/>
</dbReference>
<gene>
    <name evidence="11" type="ORF">ZEAMMB73_Zm00001d001828</name>
</gene>
<feature type="compositionally biased region" description="Basic and acidic residues" evidence="9">
    <location>
        <begin position="600"/>
        <end position="619"/>
    </location>
</feature>
<comment type="function">
    <text evidence="7">May participate in a complex which severs microtubules in an ATP-dependent manner. Microtubule severing may promote rapid reorganization of cellular microtubule arrays.</text>
</comment>
<keyword evidence="2 7" id="KW-0963">Cytoplasm</keyword>
<feature type="region of interest" description="Disordered" evidence="9">
    <location>
        <begin position="650"/>
        <end position="679"/>
    </location>
</feature>
<feature type="compositionally biased region" description="Low complexity" evidence="9">
    <location>
        <begin position="693"/>
        <end position="703"/>
    </location>
</feature>
<evidence type="ECO:0000256" key="2">
    <source>
        <dbReference type="ARBA" id="ARBA00022490"/>
    </source>
</evidence>
<feature type="repeat" description="WD" evidence="8">
    <location>
        <begin position="183"/>
        <end position="224"/>
    </location>
</feature>
<feature type="compositionally biased region" description="Polar residues" evidence="9">
    <location>
        <begin position="394"/>
        <end position="416"/>
    </location>
</feature>
<feature type="repeat" description="WD" evidence="8">
    <location>
        <begin position="14"/>
        <end position="56"/>
    </location>
</feature>